<dbReference type="Proteomes" id="UP000241346">
    <property type="component" value="Unassembled WGS sequence"/>
</dbReference>
<dbReference type="OrthoDB" id="8481147at2"/>
<dbReference type="InterPro" id="IPR003593">
    <property type="entry name" value="AAA+_ATPase"/>
</dbReference>
<evidence type="ECO:0000313" key="5">
    <source>
        <dbReference type="EMBL" id="PSW16578.1"/>
    </source>
</evidence>
<dbReference type="Gene3D" id="3.40.50.300">
    <property type="entry name" value="P-loop containing nucleotide triphosphate hydrolases"/>
    <property type="match status" value="1"/>
</dbReference>
<keyword evidence="1" id="KW-0813">Transport</keyword>
<dbReference type="InterPro" id="IPR027417">
    <property type="entry name" value="P-loop_NTPase"/>
</dbReference>
<evidence type="ECO:0000313" key="6">
    <source>
        <dbReference type="Proteomes" id="UP000241346"/>
    </source>
</evidence>
<dbReference type="SMART" id="SM00382">
    <property type="entry name" value="AAA"/>
    <property type="match status" value="1"/>
</dbReference>
<dbReference type="Pfam" id="PF00005">
    <property type="entry name" value="ABC_tran"/>
    <property type="match status" value="1"/>
</dbReference>
<proteinExistence type="predicted"/>
<dbReference type="EMBL" id="PYMB01000001">
    <property type="protein sequence ID" value="PSW16578.1"/>
    <property type="molecule type" value="Genomic_DNA"/>
</dbReference>
<comment type="caution">
    <text evidence="5">The sequence shown here is derived from an EMBL/GenBank/DDBJ whole genome shotgun (WGS) entry which is preliminary data.</text>
</comment>
<dbReference type="InterPro" id="IPR003439">
    <property type="entry name" value="ABC_transporter-like_ATP-bd"/>
</dbReference>
<dbReference type="RefSeq" id="WP_107297199.1">
    <property type="nucleotide sequence ID" value="NZ_PYMB01000001.1"/>
</dbReference>
<dbReference type="GO" id="GO:0005524">
    <property type="term" value="F:ATP binding"/>
    <property type="evidence" value="ECO:0007669"/>
    <property type="project" value="UniProtKB-KW"/>
</dbReference>
<dbReference type="CDD" id="cd03257">
    <property type="entry name" value="ABC_NikE_OppD_transporters"/>
    <property type="match status" value="1"/>
</dbReference>
<feature type="domain" description="ABC transporter" evidence="4">
    <location>
        <begin position="11"/>
        <end position="256"/>
    </location>
</feature>
<dbReference type="PROSITE" id="PS50893">
    <property type="entry name" value="ABC_TRANSPORTER_2"/>
    <property type="match status" value="1"/>
</dbReference>
<evidence type="ECO:0000259" key="4">
    <source>
        <dbReference type="PROSITE" id="PS50893"/>
    </source>
</evidence>
<evidence type="ECO:0000256" key="2">
    <source>
        <dbReference type="ARBA" id="ARBA00022741"/>
    </source>
</evidence>
<dbReference type="GO" id="GO:0016887">
    <property type="term" value="F:ATP hydrolysis activity"/>
    <property type="evidence" value="ECO:0007669"/>
    <property type="project" value="InterPro"/>
</dbReference>
<organism evidence="5 6">
    <name type="scientific">Photobacterium rosenbergii</name>
    <dbReference type="NCBI Taxonomy" id="294936"/>
    <lineage>
        <taxon>Bacteria</taxon>
        <taxon>Pseudomonadati</taxon>
        <taxon>Pseudomonadota</taxon>
        <taxon>Gammaproteobacteria</taxon>
        <taxon>Vibrionales</taxon>
        <taxon>Vibrionaceae</taxon>
        <taxon>Photobacterium</taxon>
    </lineage>
</organism>
<sequence>MHHHNRGSAQLRFDNVSVHYYSRPSWLGGKPFVALNKLNLNVDQQSLAIVGPSGAGKSTLIELLFGLRQISEGEVYLCEQPLSQISAQQRQQLCRHIQLIPQEPHTSLNPYYTVREILTEPQHCVGMTEGCEQRLLQALADVNLSADLLERKSNQLSLGQAQRVAIARALVVEPCVLVADEPTSSLDPVSRRYILDLLQNLQKQRDMRLLLVTHDLSAAKELCDEILVLAQGEVVEYGTAEEIFDNPTHPISQSLVDMQYPSQAIAS</sequence>
<dbReference type="GO" id="GO:0055085">
    <property type="term" value="P:transmembrane transport"/>
    <property type="evidence" value="ECO:0007669"/>
    <property type="project" value="UniProtKB-ARBA"/>
</dbReference>
<dbReference type="AlphaFoldDB" id="A0A2T3NM99"/>
<protein>
    <submittedName>
        <fullName evidence="5">ABC transporter ATP-binding protein</fullName>
    </submittedName>
</protein>
<accession>A0A2T3NM99</accession>
<reference evidence="5 6" key="1">
    <citation type="submission" date="2018-03" db="EMBL/GenBank/DDBJ databases">
        <title>Whole genome sequencing of Histamine producing bacteria.</title>
        <authorList>
            <person name="Butler K."/>
        </authorList>
    </citation>
    <scope>NUCLEOTIDE SEQUENCE [LARGE SCALE GENOMIC DNA]</scope>
    <source>
        <strain evidence="5 6">DSM 19138</strain>
    </source>
</reference>
<keyword evidence="2" id="KW-0547">Nucleotide-binding</keyword>
<dbReference type="SUPFAM" id="SSF52540">
    <property type="entry name" value="P-loop containing nucleoside triphosphate hydrolases"/>
    <property type="match status" value="1"/>
</dbReference>
<name>A0A2T3NM99_9GAMM</name>
<dbReference type="PANTHER" id="PTHR43776">
    <property type="entry name" value="TRANSPORT ATP-BINDING PROTEIN"/>
    <property type="match status" value="1"/>
</dbReference>
<dbReference type="InterPro" id="IPR017871">
    <property type="entry name" value="ABC_transporter-like_CS"/>
</dbReference>
<keyword evidence="3 5" id="KW-0067">ATP-binding</keyword>
<evidence type="ECO:0000256" key="3">
    <source>
        <dbReference type="ARBA" id="ARBA00022840"/>
    </source>
</evidence>
<dbReference type="PANTHER" id="PTHR43776:SF8">
    <property type="entry name" value="ABC TRANSPORTER, ATP-BINDING PROTEIN"/>
    <property type="match status" value="1"/>
</dbReference>
<gene>
    <name evidence="5" type="ORF">C9J01_06165</name>
</gene>
<dbReference type="InterPro" id="IPR050319">
    <property type="entry name" value="ABC_transp_ATP-bind"/>
</dbReference>
<evidence type="ECO:0000256" key="1">
    <source>
        <dbReference type="ARBA" id="ARBA00022448"/>
    </source>
</evidence>
<dbReference type="PROSITE" id="PS00211">
    <property type="entry name" value="ABC_TRANSPORTER_1"/>
    <property type="match status" value="1"/>
</dbReference>